<dbReference type="PROSITE" id="PS50005">
    <property type="entry name" value="TPR"/>
    <property type="match status" value="1"/>
</dbReference>
<organism evidence="6 7">
    <name type="scientific">Phycomyces blakesleeanus</name>
    <dbReference type="NCBI Taxonomy" id="4837"/>
    <lineage>
        <taxon>Eukaryota</taxon>
        <taxon>Fungi</taxon>
        <taxon>Fungi incertae sedis</taxon>
        <taxon>Mucoromycota</taxon>
        <taxon>Mucoromycotina</taxon>
        <taxon>Mucoromycetes</taxon>
        <taxon>Mucorales</taxon>
        <taxon>Phycomycetaceae</taxon>
        <taxon>Phycomyces</taxon>
    </lineage>
</organism>
<dbReference type="InterPro" id="IPR046357">
    <property type="entry name" value="PPIase_dom_sf"/>
</dbReference>
<dbReference type="EC" id="5.2.1.8" evidence="3"/>
<dbReference type="Pfam" id="PF14559">
    <property type="entry name" value="TPR_19"/>
    <property type="match status" value="1"/>
</dbReference>
<dbReference type="Pfam" id="PF00254">
    <property type="entry name" value="FKBP_C"/>
    <property type="match status" value="1"/>
</dbReference>
<proteinExistence type="predicted"/>
<dbReference type="PANTHER" id="PTHR46512">
    <property type="entry name" value="PEPTIDYLPROLYL ISOMERASE"/>
    <property type="match status" value="1"/>
</dbReference>
<dbReference type="InterPro" id="IPR019734">
    <property type="entry name" value="TPR_rpt"/>
</dbReference>
<comment type="catalytic activity">
    <reaction evidence="3">
        <text>[protein]-peptidylproline (omega=180) = [protein]-peptidylproline (omega=0)</text>
        <dbReference type="Rhea" id="RHEA:16237"/>
        <dbReference type="Rhea" id="RHEA-COMP:10747"/>
        <dbReference type="Rhea" id="RHEA-COMP:10748"/>
        <dbReference type="ChEBI" id="CHEBI:83833"/>
        <dbReference type="ChEBI" id="CHEBI:83834"/>
        <dbReference type="EC" id="5.2.1.8"/>
    </reaction>
</comment>
<dbReference type="SMART" id="SM00028">
    <property type="entry name" value="TPR"/>
    <property type="match status" value="3"/>
</dbReference>
<evidence type="ECO:0000256" key="2">
    <source>
        <dbReference type="ARBA" id="ARBA00022803"/>
    </source>
</evidence>
<evidence type="ECO:0000256" key="3">
    <source>
        <dbReference type="PROSITE-ProRule" id="PRU00277"/>
    </source>
</evidence>
<feature type="repeat" description="TPR" evidence="4">
    <location>
        <begin position="260"/>
        <end position="293"/>
    </location>
</feature>
<accession>A0ABR3B034</accession>
<keyword evidence="2 4" id="KW-0802">TPR repeat</keyword>
<evidence type="ECO:0000256" key="4">
    <source>
        <dbReference type="PROSITE-ProRule" id="PRU00339"/>
    </source>
</evidence>
<keyword evidence="7" id="KW-1185">Reference proteome</keyword>
<dbReference type="InterPro" id="IPR050754">
    <property type="entry name" value="FKBP4/5/8-like"/>
</dbReference>
<dbReference type="Gene3D" id="3.10.50.40">
    <property type="match status" value="1"/>
</dbReference>
<evidence type="ECO:0000259" key="5">
    <source>
        <dbReference type="PROSITE" id="PS50059"/>
    </source>
</evidence>
<evidence type="ECO:0000313" key="7">
    <source>
        <dbReference type="Proteomes" id="UP001448207"/>
    </source>
</evidence>
<name>A0ABR3B034_PHYBL</name>
<reference evidence="6 7" key="1">
    <citation type="submission" date="2024-04" db="EMBL/GenBank/DDBJ databases">
        <title>Symmetric and asymmetric DNA N6-adenine methylation regulates different biological responses in Mucorales.</title>
        <authorList>
            <consortium name="Lawrence Berkeley National Laboratory"/>
            <person name="Lax C."/>
            <person name="Mondo S.J."/>
            <person name="Osorio-Concepcion M."/>
            <person name="Muszewska A."/>
            <person name="Corrochano-Luque M."/>
            <person name="Gutierrez G."/>
            <person name="Riley R."/>
            <person name="Lipzen A."/>
            <person name="Guo J."/>
            <person name="Hundley H."/>
            <person name="Amirebrahimi M."/>
            <person name="Ng V."/>
            <person name="Lorenzo-Gutierrez D."/>
            <person name="Binder U."/>
            <person name="Yang J."/>
            <person name="Song Y."/>
            <person name="Canovas D."/>
            <person name="Navarro E."/>
            <person name="Freitag M."/>
            <person name="Gabaldon T."/>
            <person name="Grigoriev I.V."/>
            <person name="Corrochano L.M."/>
            <person name="Nicolas F.E."/>
            <person name="Garre V."/>
        </authorList>
    </citation>
    <scope>NUCLEOTIDE SEQUENCE [LARGE SCALE GENOMIC DNA]</scope>
    <source>
        <strain evidence="6 7">L51</strain>
    </source>
</reference>
<dbReference type="EMBL" id="JBCLYO010000008">
    <property type="protein sequence ID" value="KAL0086265.1"/>
    <property type="molecule type" value="Genomic_DNA"/>
</dbReference>
<feature type="domain" description="PPIase FKBP-type" evidence="5">
    <location>
        <begin position="54"/>
        <end position="143"/>
    </location>
</feature>
<evidence type="ECO:0000313" key="6">
    <source>
        <dbReference type="EMBL" id="KAL0086265.1"/>
    </source>
</evidence>
<gene>
    <name evidence="6" type="ORF">J3Q64DRAFT_1739060</name>
</gene>
<keyword evidence="1" id="KW-0677">Repeat</keyword>
<dbReference type="Gene3D" id="1.25.40.10">
    <property type="entry name" value="Tetratricopeptide repeat domain"/>
    <property type="match status" value="1"/>
</dbReference>
<keyword evidence="3" id="KW-0413">Isomerase</keyword>
<keyword evidence="3" id="KW-0697">Rotamase</keyword>
<dbReference type="InterPro" id="IPR011990">
    <property type="entry name" value="TPR-like_helical_dom_sf"/>
</dbReference>
<dbReference type="Proteomes" id="UP001448207">
    <property type="component" value="Unassembled WGS sequence"/>
</dbReference>
<dbReference type="SUPFAM" id="SSF48452">
    <property type="entry name" value="TPR-like"/>
    <property type="match status" value="1"/>
</dbReference>
<protein>
    <recommendedName>
        <fullName evidence="3">peptidylprolyl isomerase</fullName>
        <ecNumber evidence="3">5.2.1.8</ecNumber>
    </recommendedName>
</protein>
<evidence type="ECO:0000256" key="1">
    <source>
        <dbReference type="ARBA" id="ARBA00022737"/>
    </source>
</evidence>
<dbReference type="SUPFAM" id="SSF54534">
    <property type="entry name" value="FKBP-like"/>
    <property type="match status" value="1"/>
</dbReference>
<sequence>MHTQFLKAKEPKKSLVHWSKMSTLPAGSIQYLTDDSQVQKIILNQGHGELAHNHSTLSCHYEIFLQGQSTPIDSTRFRNAPLWVKLGDGKVINGLELILSTMCVGEIAEGLCTSVYGYGKKGLPNRIPSDATLRIVVELLSVWEVKGKKRHGRMTVSSLTLCSLKSPNSPRQCIELALAYKNQGNTFFKSGLLNEALDAYEKVNSCIKRAEECTDKDRMELDALGIAASSNSSACYIKLKEWTKVIEICEKVISLDPTNIKAYYRLGQAYLETKEYEQGISSVKQGLKHSPSDTSMKALLSQLQQKEAQWLKSRKALYKNMFA</sequence>
<dbReference type="InterPro" id="IPR001179">
    <property type="entry name" value="PPIase_FKBP_dom"/>
</dbReference>
<comment type="caution">
    <text evidence="6">The sequence shown here is derived from an EMBL/GenBank/DDBJ whole genome shotgun (WGS) entry which is preliminary data.</text>
</comment>
<dbReference type="PROSITE" id="PS50059">
    <property type="entry name" value="FKBP_PPIASE"/>
    <property type="match status" value="1"/>
</dbReference>